<reference evidence="5" key="1">
    <citation type="submission" date="2017-10" db="EMBL/GenBank/DDBJ databases">
        <title>Rapid genome shrinkage in a self-fertile nematode reveals novel sperm competition proteins.</title>
        <authorList>
            <person name="Yin D."/>
            <person name="Schwarz E.M."/>
            <person name="Thomas C.G."/>
            <person name="Felde R.L."/>
            <person name="Korf I.F."/>
            <person name="Cutter A.D."/>
            <person name="Schartner C.M."/>
            <person name="Ralston E.J."/>
            <person name="Meyer B.J."/>
            <person name="Haag E.S."/>
        </authorList>
    </citation>
    <scope>NUCLEOTIDE SEQUENCE [LARGE SCALE GENOMIC DNA]</scope>
    <source>
        <strain evidence="5">JU1422</strain>
    </source>
</reference>
<dbReference type="AlphaFoldDB" id="A0A2G5TVX6"/>
<feature type="transmembrane region" description="Helical" evidence="3">
    <location>
        <begin position="6"/>
        <end position="26"/>
    </location>
</feature>
<dbReference type="Proteomes" id="UP000230233">
    <property type="component" value="Chromosome IV"/>
</dbReference>
<keyword evidence="3" id="KW-0812">Transmembrane</keyword>
<feature type="region of interest" description="Disordered" evidence="2">
    <location>
        <begin position="44"/>
        <end position="88"/>
    </location>
</feature>
<name>A0A2G5TVX6_9PELO</name>
<gene>
    <name evidence="4" type="primary">Cni-Y51H4A.1</name>
    <name evidence="4" type="synonym">Cnig_chr_IV.g12123</name>
    <name evidence="4" type="ORF">B9Z55_012123</name>
</gene>
<evidence type="ECO:0000256" key="1">
    <source>
        <dbReference type="SAM" id="Coils"/>
    </source>
</evidence>
<protein>
    <submittedName>
        <fullName evidence="4">Uncharacterized protein</fullName>
    </submittedName>
</protein>
<keyword evidence="3" id="KW-0472">Membrane</keyword>
<dbReference type="OrthoDB" id="5876302at2759"/>
<accession>A0A2G5TVX6</accession>
<comment type="caution">
    <text evidence="4">The sequence shown here is derived from an EMBL/GenBank/DDBJ whole genome shotgun (WGS) entry which is preliminary data.</text>
</comment>
<keyword evidence="1" id="KW-0175">Coiled coil</keyword>
<sequence length="254" mass="29220">MFLIWILLFFLIFLGVLVYFGTGFVVGKKKENGKKNVPLLLAKTAETENTSSPCEAPEASEDPEDPSISEDVSQNSRRNSEEVPEESIDLKLLKTEDLQELEPENSPEQDLQLEIDDWKTSKSPEGSPKSTSSCISSEISLDNVIEEEEELEDEQPSPMEFIKFGEDRLRPSSLPIGTFNSASTSSASIFNFSRKTPEFVPRMMLEEFEDLDRSIEKRKIDIRNLLKRIESAKRRHRRFSEEIQRVQIEHQIRY</sequence>
<evidence type="ECO:0000313" key="4">
    <source>
        <dbReference type="EMBL" id="PIC31408.1"/>
    </source>
</evidence>
<proteinExistence type="predicted"/>
<evidence type="ECO:0000256" key="3">
    <source>
        <dbReference type="SAM" id="Phobius"/>
    </source>
</evidence>
<feature type="coiled-coil region" evidence="1">
    <location>
        <begin position="215"/>
        <end position="249"/>
    </location>
</feature>
<evidence type="ECO:0000313" key="5">
    <source>
        <dbReference type="Proteomes" id="UP000230233"/>
    </source>
</evidence>
<evidence type="ECO:0000256" key="2">
    <source>
        <dbReference type="SAM" id="MobiDB-lite"/>
    </source>
</evidence>
<keyword evidence="3" id="KW-1133">Transmembrane helix</keyword>
<organism evidence="4 5">
    <name type="scientific">Caenorhabditis nigoni</name>
    <dbReference type="NCBI Taxonomy" id="1611254"/>
    <lineage>
        <taxon>Eukaryota</taxon>
        <taxon>Metazoa</taxon>
        <taxon>Ecdysozoa</taxon>
        <taxon>Nematoda</taxon>
        <taxon>Chromadorea</taxon>
        <taxon>Rhabditida</taxon>
        <taxon>Rhabditina</taxon>
        <taxon>Rhabditomorpha</taxon>
        <taxon>Rhabditoidea</taxon>
        <taxon>Rhabditidae</taxon>
        <taxon>Peloderinae</taxon>
        <taxon>Caenorhabditis</taxon>
    </lineage>
</organism>
<feature type="compositionally biased region" description="Acidic residues" evidence="2">
    <location>
        <begin position="58"/>
        <end position="68"/>
    </location>
</feature>
<keyword evidence="5" id="KW-1185">Reference proteome</keyword>
<dbReference type="EMBL" id="PDUG01000004">
    <property type="protein sequence ID" value="PIC31408.1"/>
    <property type="molecule type" value="Genomic_DNA"/>
</dbReference>